<reference evidence="1 2" key="1">
    <citation type="submission" date="2024-09" db="EMBL/GenBank/DDBJ databases">
        <authorList>
            <person name="Lee S.D."/>
        </authorList>
    </citation>
    <scope>NUCLEOTIDE SEQUENCE [LARGE SCALE GENOMIC DNA]</scope>
    <source>
        <strain evidence="1 2">N1-5</strain>
    </source>
</reference>
<evidence type="ECO:0000313" key="1">
    <source>
        <dbReference type="EMBL" id="MFC1402484.1"/>
    </source>
</evidence>
<keyword evidence="2" id="KW-1185">Reference proteome</keyword>
<organism evidence="1 2">
    <name type="scientific">Streptacidiphilus cavernicola</name>
    <dbReference type="NCBI Taxonomy" id="3342716"/>
    <lineage>
        <taxon>Bacteria</taxon>
        <taxon>Bacillati</taxon>
        <taxon>Actinomycetota</taxon>
        <taxon>Actinomycetes</taxon>
        <taxon>Kitasatosporales</taxon>
        <taxon>Streptomycetaceae</taxon>
        <taxon>Streptacidiphilus</taxon>
    </lineage>
</organism>
<dbReference type="InterPro" id="IPR025850">
    <property type="entry name" value="SUKH-3"/>
</dbReference>
<name>A0ABV6UM08_9ACTN</name>
<gene>
    <name evidence="1" type="ORF">ACEZDJ_14445</name>
</gene>
<evidence type="ECO:0000313" key="2">
    <source>
        <dbReference type="Proteomes" id="UP001592528"/>
    </source>
</evidence>
<proteinExistence type="predicted"/>
<protein>
    <submittedName>
        <fullName evidence="1">SUKH-3 domain-containing protein</fullName>
    </submittedName>
</protein>
<dbReference type="Proteomes" id="UP001592528">
    <property type="component" value="Unassembled WGS sequence"/>
</dbReference>
<dbReference type="EMBL" id="JBHEZZ010000006">
    <property type="protein sequence ID" value="MFC1402484.1"/>
    <property type="molecule type" value="Genomic_DNA"/>
</dbReference>
<dbReference type="Pfam" id="PF14433">
    <property type="entry name" value="SUKH-3"/>
    <property type="match status" value="1"/>
</dbReference>
<accession>A0ABV6UM08</accession>
<sequence length="175" mass="18875">MTDDWVPPAAAPAPAARFPAEVASVLAKAGWHPGRRQLPRAEQWADTLSGHFSDEGHRHSVFPAAIEAWAEFGGIEVTLEGAGVQQARTAFTIDPLLGLHQPRTLADLGRCLELPLAPLGEERDGQALLVIDALGRVHSLDHSGEWFLGQTVDQALSLLITGRTPERLRFVADAL</sequence>
<dbReference type="RefSeq" id="WP_037594380.1">
    <property type="nucleotide sequence ID" value="NZ_JBHEZZ010000006.1"/>
</dbReference>
<comment type="caution">
    <text evidence="1">The sequence shown here is derived from an EMBL/GenBank/DDBJ whole genome shotgun (WGS) entry which is preliminary data.</text>
</comment>